<dbReference type="SUPFAM" id="SSF52540">
    <property type="entry name" value="P-loop containing nucleoside triphosphate hydrolases"/>
    <property type="match status" value="1"/>
</dbReference>
<dbReference type="AlphaFoldDB" id="A0A841J763"/>
<sequence>MDRRHNPYAPGAGTPPPHELFGRAEIIEEIDIALDRLRLGRPSQHHMLVGLRGVGKTVLLDHIERRCEDRGFICLKLEAPESRSLPALLVPGLRAALLQLDRGQAAMSLAKRALGGLRNFASAFKLSYGELEASISPAAPGVADSGDLDSDLSDILTMVGEAAAERKTAFILFIDELQYVPEADLGALVTALHRVNQRKYPLGIVGAGLPQLVGLFGRAKSYAERMFLFNEIGQLGEVFAREAVSVPARDEGVAFTEDAIDAILSVTERYPYFLQQWGFQTWNVAEQSPITKADVEAATPAAIAALDASFFRMRFDRLTPKERQYLRAMAALGDEPQRSADVAARLARSTNAAGPARDSLIRKGMIYSPEHSIVAFTVPLFGDFMRRAMAEGGE</sequence>
<accession>A0A841J763</accession>
<protein>
    <recommendedName>
        <fullName evidence="1">Orc1-like AAA ATPase domain-containing protein</fullName>
    </recommendedName>
</protein>
<dbReference type="PANTHER" id="PTHR34301">
    <property type="entry name" value="DNA-BINDING PROTEIN-RELATED"/>
    <property type="match status" value="1"/>
</dbReference>
<dbReference type="Pfam" id="PF13191">
    <property type="entry name" value="AAA_16"/>
    <property type="match status" value="1"/>
</dbReference>
<organism evidence="2 3">
    <name type="scientific">Sphingobium subterraneum</name>
    <dbReference type="NCBI Taxonomy" id="627688"/>
    <lineage>
        <taxon>Bacteria</taxon>
        <taxon>Pseudomonadati</taxon>
        <taxon>Pseudomonadota</taxon>
        <taxon>Alphaproteobacteria</taxon>
        <taxon>Sphingomonadales</taxon>
        <taxon>Sphingomonadaceae</taxon>
        <taxon>Sphingobium</taxon>
    </lineage>
</organism>
<reference evidence="2 3" key="1">
    <citation type="submission" date="2020-08" db="EMBL/GenBank/DDBJ databases">
        <title>Genomic Encyclopedia of Type Strains, Phase IV (KMG-IV): sequencing the most valuable type-strain genomes for metagenomic binning, comparative biology and taxonomic classification.</title>
        <authorList>
            <person name="Goeker M."/>
        </authorList>
    </citation>
    <scope>NUCLEOTIDE SEQUENCE [LARGE SCALE GENOMIC DNA]</scope>
    <source>
        <strain evidence="2 3">DSM 102255</strain>
    </source>
</reference>
<evidence type="ECO:0000259" key="1">
    <source>
        <dbReference type="Pfam" id="PF13191"/>
    </source>
</evidence>
<gene>
    <name evidence="2" type="ORF">FHS92_003137</name>
</gene>
<dbReference type="PANTHER" id="PTHR34301:SF8">
    <property type="entry name" value="ATPASE DOMAIN-CONTAINING PROTEIN"/>
    <property type="match status" value="1"/>
</dbReference>
<keyword evidence="3" id="KW-1185">Reference proteome</keyword>
<dbReference type="Gene3D" id="3.40.50.300">
    <property type="entry name" value="P-loop containing nucleotide triphosphate hydrolases"/>
    <property type="match status" value="1"/>
</dbReference>
<dbReference type="InterPro" id="IPR041664">
    <property type="entry name" value="AAA_16"/>
</dbReference>
<feature type="domain" description="Orc1-like AAA ATPase" evidence="1">
    <location>
        <begin position="19"/>
        <end position="204"/>
    </location>
</feature>
<dbReference type="Proteomes" id="UP000552700">
    <property type="component" value="Unassembled WGS sequence"/>
</dbReference>
<name>A0A841J763_9SPHN</name>
<dbReference type="RefSeq" id="WP_184081664.1">
    <property type="nucleotide sequence ID" value="NZ_JACIJP010000006.1"/>
</dbReference>
<evidence type="ECO:0000313" key="2">
    <source>
        <dbReference type="EMBL" id="MBB6125376.1"/>
    </source>
</evidence>
<comment type="caution">
    <text evidence="2">The sequence shown here is derived from an EMBL/GenBank/DDBJ whole genome shotgun (WGS) entry which is preliminary data.</text>
</comment>
<evidence type="ECO:0000313" key="3">
    <source>
        <dbReference type="Proteomes" id="UP000552700"/>
    </source>
</evidence>
<dbReference type="EMBL" id="JACIJP010000006">
    <property type="protein sequence ID" value="MBB6125376.1"/>
    <property type="molecule type" value="Genomic_DNA"/>
</dbReference>
<dbReference type="InterPro" id="IPR027417">
    <property type="entry name" value="P-loop_NTPase"/>
</dbReference>
<proteinExistence type="predicted"/>